<feature type="transmembrane region" description="Helical" evidence="9">
    <location>
        <begin position="1011"/>
        <end position="1037"/>
    </location>
</feature>
<comment type="caution">
    <text evidence="10">The sequence shown here is derived from an EMBL/GenBank/DDBJ whole genome shotgun (WGS) entry which is preliminary data.</text>
</comment>
<dbReference type="SUPFAM" id="SSF82866">
    <property type="entry name" value="Multidrug efflux transporter AcrB transmembrane domain"/>
    <property type="match status" value="2"/>
</dbReference>
<dbReference type="AlphaFoldDB" id="A0A1C3E3T6"/>
<evidence type="ECO:0000256" key="1">
    <source>
        <dbReference type="ARBA" id="ARBA00004429"/>
    </source>
</evidence>
<feature type="transmembrane region" description="Helical" evidence="9">
    <location>
        <begin position="544"/>
        <end position="563"/>
    </location>
</feature>
<dbReference type="NCBIfam" id="NF000282">
    <property type="entry name" value="RND_permease_1"/>
    <property type="match status" value="1"/>
</dbReference>
<keyword evidence="5" id="KW-0997">Cell inner membrane</keyword>
<evidence type="ECO:0000256" key="2">
    <source>
        <dbReference type="ARBA" id="ARBA00010942"/>
    </source>
</evidence>
<dbReference type="STRING" id="1841610.A6X21_13605"/>
<name>A0A1C3E3T6_9PLAN</name>
<comment type="subcellular location">
    <subcellularLocation>
        <location evidence="1">Cell inner membrane</location>
        <topology evidence="1">Multi-pass membrane protein</topology>
    </subcellularLocation>
</comment>
<dbReference type="EMBL" id="LYDR01000158">
    <property type="protein sequence ID" value="ODA27916.1"/>
    <property type="molecule type" value="Genomic_DNA"/>
</dbReference>
<dbReference type="InterPro" id="IPR027463">
    <property type="entry name" value="AcrB_DN_DC_subdom"/>
</dbReference>
<feature type="transmembrane region" description="Helical" evidence="9">
    <location>
        <begin position="908"/>
        <end position="928"/>
    </location>
</feature>
<organism evidence="10 11">
    <name type="scientific">Planctopirus hydrillae</name>
    <dbReference type="NCBI Taxonomy" id="1841610"/>
    <lineage>
        <taxon>Bacteria</taxon>
        <taxon>Pseudomonadati</taxon>
        <taxon>Planctomycetota</taxon>
        <taxon>Planctomycetia</taxon>
        <taxon>Planctomycetales</taxon>
        <taxon>Planctomycetaceae</taxon>
        <taxon>Planctopirus</taxon>
    </lineage>
</organism>
<feature type="transmembrane region" description="Helical" evidence="9">
    <location>
        <begin position="439"/>
        <end position="464"/>
    </location>
</feature>
<dbReference type="Gene3D" id="3.30.2090.10">
    <property type="entry name" value="Multidrug efflux transporter AcrB TolC docking domain, DN and DC subdomains"/>
    <property type="match status" value="2"/>
</dbReference>
<dbReference type="NCBIfam" id="TIGR00915">
    <property type="entry name" value="2A0602"/>
    <property type="match status" value="1"/>
</dbReference>
<proteinExistence type="inferred from homology"/>
<dbReference type="GO" id="GO:0042910">
    <property type="term" value="F:xenobiotic transmembrane transporter activity"/>
    <property type="evidence" value="ECO:0007669"/>
    <property type="project" value="TreeGrafter"/>
</dbReference>
<dbReference type="Proteomes" id="UP000094828">
    <property type="component" value="Unassembled WGS sequence"/>
</dbReference>
<dbReference type="InterPro" id="IPR004764">
    <property type="entry name" value="MdtF-like"/>
</dbReference>
<dbReference type="Pfam" id="PF00873">
    <property type="entry name" value="ACR_tran"/>
    <property type="match status" value="1"/>
</dbReference>
<evidence type="ECO:0000256" key="5">
    <source>
        <dbReference type="ARBA" id="ARBA00022519"/>
    </source>
</evidence>
<dbReference type="SUPFAM" id="SSF82693">
    <property type="entry name" value="Multidrug efflux transporter AcrB pore domain, PN1, PN2, PC1 and PC2 subdomains"/>
    <property type="match status" value="4"/>
</dbReference>
<feature type="transmembrane region" description="Helical" evidence="9">
    <location>
        <begin position="471"/>
        <end position="495"/>
    </location>
</feature>
<keyword evidence="11" id="KW-1185">Reference proteome</keyword>
<evidence type="ECO:0000313" key="11">
    <source>
        <dbReference type="Proteomes" id="UP000094828"/>
    </source>
</evidence>
<dbReference type="GO" id="GO:0015562">
    <property type="term" value="F:efflux transmembrane transporter activity"/>
    <property type="evidence" value="ECO:0007669"/>
    <property type="project" value="InterPro"/>
</dbReference>
<dbReference type="FunFam" id="3.30.70.1430:FF:000001">
    <property type="entry name" value="Efflux pump membrane transporter"/>
    <property type="match status" value="1"/>
</dbReference>
<dbReference type="Gene3D" id="3.30.70.1430">
    <property type="entry name" value="Multidrug efflux transporter AcrB pore domain"/>
    <property type="match status" value="2"/>
</dbReference>
<keyword evidence="3" id="KW-0813">Transport</keyword>
<dbReference type="RefSeq" id="WP_068852827.1">
    <property type="nucleotide sequence ID" value="NZ_LYDR01000158.1"/>
</dbReference>
<dbReference type="OrthoDB" id="220575at2"/>
<gene>
    <name evidence="10" type="ORF">A6X21_13605</name>
</gene>
<feature type="transmembrane region" description="Helical" evidence="9">
    <location>
        <begin position="934"/>
        <end position="955"/>
    </location>
</feature>
<feature type="transmembrane region" description="Helical" evidence="9">
    <location>
        <begin position="507"/>
        <end position="523"/>
    </location>
</feature>
<keyword evidence="7 9" id="KW-1133">Transmembrane helix</keyword>
<feature type="transmembrane region" description="Helical" evidence="9">
    <location>
        <begin position="983"/>
        <end position="1005"/>
    </location>
</feature>
<dbReference type="SUPFAM" id="SSF82714">
    <property type="entry name" value="Multidrug efflux transporter AcrB TolC docking domain, DN and DC subdomains"/>
    <property type="match status" value="2"/>
</dbReference>
<keyword evidence="4" id="KW-1003">Cell membrane</keyword>
<comment type="similarity">
    <text evidence="2">Belongs to the resistance-nodulation-cell division (RND) (TC 2.A.6) family.</text>
</comment>
<evidence type="ECO:0000256" key="7">
    <source>
        <dbReference type="ARBA" id="ARBA00022989"/>
    </source>
</evidence>
<feature type="transmembrane region" description="Helical" evidence="9">
    <location>
        <begin position="367"/>
        <end position="390"/>
    </location>
</feature>
<keyword evidence="8 9" id="KW-0472">Membrane</keyword>
<dbReference type="GO" id="GO:0005886">
    <property type="term" value="C:plasma membrane"/>
    <property type="evidence" value="ECO:0007669"/>
    <property type="project" value="UniProtKB-SubCell"/>
</dbReference>
<accession>A0A1C3E3T6</accession>
<dbReference type="Gene3D" id="3.30.70.1440">
    <property type="entry name" value="Multidrug efflux transporter AcrB pore domain"/>
    <property type="match status" value="1"/>
</dbReference>
<dbReference type="FunFam" id="1.20.1640.10:FF:000001">
    <property type="entry name" value="Efflux pump membrane transporter"/>
    <property type="match status" value="1"/>
</dbReference>
<evidence type="ECO:0000256" key="4">
    <source>
        <dbReference type="ARBA" id="ARBA00022475"/>
    </source>
</evidence>
<evidence type="ECO:0000313" key="10">
    <source>
        <dbReference type="EMBL" id="ODA27916.1"/>
    </source>
</evidence>
<sequence>MPFCRYFIDRPIFAAVLSILVTLAGAIALFRLPIAQFPAVAPPTVQVDCNYPGASSLVVAQTIAAPIEQQVNGVEEMLYMSSQSTSDGSYTLTVTFKPGVDLNLAQVLVQNRVSLARPQLPDVVRATGVTTKKRAPDILLTISINSPDNRYDQLYISNYALLHLRDEIARIPGISEVLLFGQRDYSMRVWIDPEQLSTRNLTANDVVNAIREQNFQVAAGSIGQPPHSGSSTRQIPLAVVGRLTNETAFEDIIVRADHDQLIRIRDIGRVELGARSQDINNRFDGKPTVGLAIFQLSDANALTTADLIKAKIEELSKDFPEGLAYEIGYDTTPFIRESIDEVFKALRDATILVALVVLVFLQGWRPAIIPLIAVPVAIVGTFAAMAVVGFSINNLTLFGLVLAIGIVVDDAIVVVEAVQHHISQGLNPREAAIRAMDEVAGPVVAVGLVLSSVFIPCAFITGIVGEFFRQFALTIAISTILSMLNSLTLSPALAAILLQGKDDRPDILTRIINFLFGWFFAAFDWSFRTSTSLYTRFVGQLLRVPVLVLIVYGGLLFLTGWGFNQLPKGFIPSQDMGYLIASIQLPDSAAAGRTRDTVARIEEITLKTPGVKNVNSIAGNSFILSSYGSNFGSMFIILDSFHHRTGHTGQSAEEIAASLRKSFAKDVPEALVSVFPPPAVRGLGRAGGFRLMVEDREDLGLKELQKGTDELIAKMNATGKVQGAFTVFKTNSPQIFADIDRQACLQLNVPLQEAFAALQATMGSRYVNDFNRFGRTWQVVVQADTDFRNDVADLKRIKVRNSHGEMVPLAAVCTLKEVSNPLVISRYNMYPAATVNGNVAPGFSTGETLDMVEQLAARELPIGLATEWSELSYMERQAGNTGMFVFYMAIAFVFLVLAALYESWALPLAVILVVPMCILSSITGVAYAAMDINVFTQIGFVVLIGLACKNAILIVEFARSRRHEGATIREATLEACHLRLRPILMTSCAFILGVIPLILASGAGAEMRRTLGVAVFSGMLGVTCFGILLTPVFFYVIEHLSEAEFFRSSKIREPAQWVLDVIRLKPFFRWAQWSGRNLISISDKIEERFRPHDPGSSSSGHT</sequence>
<reference evidence="10 11" key="1">
    <citation type="submission" date="2016-05" db="EMBL/GenBank/DDBJ databases">
        <title>Genomic and physiological characterization of Planctopirus sp. isolated from fresh water lake.</title>
        <authorList>
            <person name="Subhash Y."/>
            <person name="Ramana C."/>
        </authorList>
    </citation>
    <scope>NUCLEOTIDE SEQUENCE [LARGE SCALE GENOMIC DNA]</scope>
    <source>
        <strain evidence="10 11">JC280</strain>
    </source>
</reference>
<evidence type="ECO:0000256" key="8">
    <source>
        <dbReference type="ARBA" id="ARBA00023136"/>
    </source>
</evidence>
<protein>
    <submittedName>
        <fullName evidence="10">Transporter</fullName>
    </submittedName>
</protein>
<dbReference type="InterPro" id="IPR001036">
    <property type="entry name" value="Acrflvin-R"/>
</dbReference>
<dbReference type="PANTHER" id="PTHR32063:SF11">
    <property type="entry name" value="CATION OR DRUG EFFLUX SYSTEM PROTEIN"/>
    <property type="match status" value="1"/>
</dbReference>
<keyword evidence="6 9" id="KW-0812">Transmembrane</keyword>
<feature type="transmembrane region" description="Helical" evidence="9">
    <location>
        <begin position="12"/>
        <end position="30"/>
    </location>
</feature>
<evidence type="ECO:0000256" key="6">
    <source>
        <dbReference type="ARBA" id="ARBA00022692"/>
    </source>
</evidence>
<evidence type="ECO:0000256" key="9">
    <source>
        <dbReference type="SAM" id="Phobius"/>
    </source>
</evidence>
<dbReference type="PANTHER" id="PTHR32063">
    <property type="match status" value="1"/>
</dbReference>
<dbReference type="PRINTS" id="PR00702">
    <property type="entry name" value="ACRIFLAVINRP"/>
</dbReference>
<evidence type="ECO:0000256" key="3">
    <source>
        <dbReference type="ARBA" id="ARBA00022448"/>
    </source>
</evidence>
<feature type="transmembrane region" description="Helical" evidence="9">
    <location>
        <begin position="884"/>
        <end position="901"/>
    </location>
</feature>
<feature type="transmembrane region" description="Helical" evidence="9">
    <location>
        <begin position="397"/>
        <end position="419"/>
    </location>
</feature>
<dbReference type="Gene3D" id="1.20.1640.10">
    <property type="entry name" value="Multidrug efflux transporter AcrB transmembrane domain"/>
    <property type="match status" value="2"/>
</dbReference>
<dbReference type="GO" id="GO:0009636">
    <property type="term" value="P:response to toxic substance"/>
    <property type="evidence" value="ECO:0007669"/>
    <property type="project" value="UniProtKB-ARBA"/>
</dbReference>
<dbReference type="Gene3D" id="3.30.70.1320">
    <property type="entry name" value="Multidrug efflux transporter AcrB pore domain like"/>
    <property type="match status" value="1"/>
</dbReference>